<sequence length="427" mass="44828">MINLLYDINRKGLPPVPVTDDNTAPAASAAWPRSLYISLLAMITAASGVAAGWLISHIIPAIMSLLYNGQLQPEANGVENDELGIWIIFIPVAGALLLTWLGRYASPFLQASGLAVAIGAGAPMGAESPAMIFTGALGNWLGKIFRCSPAECYILLVAGITSTLGGIFGAPVAAIFLAIEIFFSAYTLAGLLPVICAAVIAGTGSYLIRGTNPLYSMDPVPGVNGNAILAYLAVGLLIGLWARLFTKLFRVVEKWFGKLTMKSRWYLLLSAILVGGCSYVSTKVPGTGSYYINDLLHAHVTLAILFGLAIMKLLAWLFFSGAYKTGTGITPLLIAGGAGSLLLGVLIQLLFPSLIVHTGILVLAGMGAMLAGTSRAVLTAVVLSLELTHDIHTALPVAGACIMAYSISSLRIKKRKATKYLAPVPEL</sequence>
<reference evidence="11 12" key="1">
    <citation type="submission" date="2021-04" db="EMBL/GenBank/DDBJ databases">
        <title>Chitinophaga sp. nov., isolated from the rhizosphere soil.</title>
        <authorList>
            <person name="He S."/>
        </authorList>
    </citation>
    <scope>NUCLEOTIDE SEQUENCE [LARGE SCALE GENOMIC DNA]</scope>
    <source>
        <strain evidence="11 12">2R12</strain>
    </source>
</reference>
<keyword evidence="7" id="KW-0869">Chloride channel</keyword>
<keyword evidence="9" id="KW-0407">Ion channel</keyword>
<dbReference type="InterPro" id="IPR014743">
    <property type="entry name" value="Cl-channel_core"/>
</dbReference>
<dbReference type="Proteomes" id="UP000676386">
    <property type="component" value="Unassembled WGS sequence"/>
</dbReference>
<proteinExistence type="predicted"/>
<dbReference type="PRINTS" id="PR00762">
    <property type="entry name" value="CLCHANNEL"/>
</dbReference>
<feature type="transmembrane region" description="Helical" evidence="10">
    <location>
        <begin position="265"/>
        <end position="284"/>
    </location>
</feature>
<dbReference type="InterPro" id="IPR001807">
    <property type="entry name" value="ClC"/>
</dbReference>
<keyword evidence="8" id="KW-0868">Chloride</keyword>
<comment type="subcellular location">
    <subcellularLocation>
        <location evidence="1">Membrane</location>
        <topology evidence="1">Multi-pass membrane protein</topology>
    </subcellularLocation>
</comment>
<keyword evidence="3 10" id="KW-0812">Transmembrane</keyword>
<feature type="transmembrane region" description="Helical" evidence="10">
    <location>
        <begin position="113"/>
        <end position="133"/>
    </location>
</feature>
<evidence type="ECO:0000256" key="10">
    <source>
        <dbReference type="SAM" id="Phobius"/>
    </source>
</evidence>
<evidence type="ECO:0000313" key="12">
    <source>
        <dbReference type="Proteomes" id="UP000676386"/>
    </source>
</evidence>
<keyword evidence="2" id="KW-0813">Transport</keyword>
<evidence type="ECO:0000256" key="5">
    <source>
        <dbReference type="ARBA" id="ARBA00023065"/>
    </source>
</evidence>
<feature type="transmembrane region" description="Helical" evidence="10">
    <location>
        <begin position="296"/>
        <end position="319"/>
    </location>
</feature>
<dbReference type="PANTHER" id="PTHR43427:SF6">
    <property type="entry name" value="CHLORIDE CHANNEL PROTEIN CLC-E"/>
    <property type="match status" value="1"/>
</dbReference>
<evidence type="ECO:0000256" key="2">
    <source>
        <dbReference type="ARBA" id="ARBA00022448"/>
    </source>
</evidence>
<dbReference type="RefSeq" id="WP_211971258.1">
    <property type="nucleotide sequence ID" value="NZ_CBFHAM010000021.1"/>
</dbReference>
<feature type="transmembrane region" description="Helical" evidence="10">
    <location>
        <begin position="83"/>
        <end position="101"/>
    </location>
</feature>
<evidence type="ECO:0000256" key="4">
    <source>
        <dbReference type="ARBA" id="ARBA00022989"/>
    </source>
</evidence>
<keyword evidence="4 10" id="KW-1133">Transmembrane helix</keyword>
<feature type="transmembrane region" description="Helical" evidence="10">
    <location>
        <begin position="35"/>
        <end position="63"/>
    </location>
</feature>
<evidence type="ECO:0000256" key="7">
    <source>
        <dbReference type="ARBA" id="ARBA00023173"/>
    </source>
</evidence>
<dbReference type="CDD" id="cd00400">
    <property type="entry name" value="Voltage_gated_ClC"/>
    <property type="match status" value="1"/>
</dbReference>
<gene>
    <name evidence="11" type="ORF">KE626_02275</name>
</gene>
<evidence type="ECO:0000313" key="11">
    <source>
        <dbReference type="EMBL" id="MBS0026126.1"/>
    </source>
</evidence>
<name>A0ABS5IT38_9BACT</name>
<feature type="transmembrane region" description="Helical" evidence="10">
    <location>
        <begin position="391"/>
        <end position="410"/>
    </location>
</feature>
<feature type="transmembrane region" description="Helical" evidence="10">
    <location>
        <begin position="228"/>
        <end position="245"/>
    </location>
</feature>
<evidence type="ECO:0000256" key="8">
    <source>
        <dbReference type="ARBA" id="ARBA00023214"/>
    </source>
</evidence>
<organism evidence="11 12">
    <name type="scientific">Chitinophaga hostae</name>
    <dbReference type="NCBI Taxonomy" id="2831022"/>
    <lineage>
        <taxon>Bacteria</taxon>
        <taxon>Pseudomonadati</taxon>
        <taxon>Bacteroidota</taxon>
        <taxon>Chitinophagia</taxon>
        <taxon>Chitinophagales</taxon>
        <taxon>Chitinophagaceae</taxon>
        <taxon>Chitinophaga</taxon>
    </lineage>
</organism>
<comment type="caution">
    <text evidence="11">The sequence shown here is derived from an EMBL/GenBank/DDBJ whole genome shotgun (WGS) entry which is preliminary data.</text>
</comment>
<evidence type="ECO:0000256" key="9">
    <source>
        <dbReference type="ARBA" id="ARBA00023303"/>
    </source>
</evidence>
<protein>
    <submittedName>
        <fullName evidence="11">Chloride channel protein</fullName>
    </submittedName>
</protein>
<keyword evidence="12" id="KW-1185">Reference proteome</keyword>
<dbReference type="EMBL" id="JAGTXB010000001">
    <property type="protein sequence ID" value="MBS0026126.1"/>
    <property type="molecule type" value="Genomic_DNA"/>
</dbReference>
<dbReference type="Pfam" id="PF00654">
    <property type="entry name" value="Voltage_CLC"/>
    <property type="match status" value="1"/>
</dbReference>
<evidence type="ECO:0000256" key="6">
    <source>
        <dbReference type="ARBA" id="ARBA00023136"/>
    </source>
</evidence>
<dbReference type="Gene3D" id="1.10.3080.10">
    <property type="entry name" value="Clc chloride channel"/>
    <property type="match status" value="1"/>
</dbReference>
<accession>A0ABS5IT38</accession>
<evidence type="ECO:0000256" key="1">
    <source>
        <dbReference type="ARBA" id="ARBA00004141"/>
    </source>
</evidence>
<feature type="transmembrane region" description="Helical" evidence="10">
    <location>
        <begin position="153"/>
        <end position="179"/>
    </location>
</feature>
<evidence type="ECO:0000256" key="3">
    <source>
        <dbReference type="ARBA" id="ARBA00022692"/>
    </source>
</evidence>
<feature type="transmembrane region" description="Helical" evidence="10">
    <location>
        <begin position="186"/>
        <end position="208"/>
    </location>
</feature>
<dbReference type="PANTHER" id="PTHR43427">
    <property type="entry name" value="CHLORIDE CHANNEL PROTEIN CLC-E"/>
    <property type="match status" value="1"/>
</dbReference>
<dbReference type="InterPro" id="IPR050368">
    <property type="entry name" value="ClC-type_chloride_channel"/>
</dbReference>
<feature type="transmembrane region" description="Helical" evidence="10">
    <location>
        <begin position="340"/>
        <end position="371"/>
    </location>
</feature>
<keyword evidence="6 10" id="KW-0472">Membrane</keyword>
<keyword evidence="5" id="KW-0406">Ion transport</keyword>
<dbReference type="SUPFAM" id="SSF81340">
    <property type="entry name" value="Clc chloride channel"/>
    <property type="match status" value="1"/>
</dbReference>